<dbReference type="PANTHER" id="PTHR30069">
    <property type="entry name" value="TONB-DEPENDENT OUTER MEMBRANE RECEPTOR"/>
    <property type="match status" value="1"/>
</dbReference>
<evidence type="ECO:0000256" key="6">
    <source>
        <dbReference type="ARBA" id="ARBA00023237"/>
    </source>
</evidence>
<evidence type="ECO:0000256" key="2">
    <source>
        <dbReference type="ARBA" id="ARBA00022448"/>
    </source>
</evidence>
<dbReference type="EMBL" id="CP048751">
    <property type="protein sequence ID" value="QIH73900.1"/>
    <property type="molecule type" value="Genomic_DNA"/>
</dbReference>
<dbReference type="PROSITE" id="PS52016">
    <property type="entry name" value="TONB_DEPENDENT_REC_3"/>
    <property type="match status" value="1"/>
</dbReference>
<sequence length="1030" mass="110658">MEDLILKIQTIRERLLAGTMIGGVALAAAVALPVAAVVFSPTSASAQDFSSGTLTGAVTDASGSPVAGASVEIRSTAQGFVRNATTDASGSFRAALVPIGSYVITITAPGYGPIAQSASVGLGGASAYEFTLESASSSDAASLGEIVVTGARRTLDFNETTTGLTVDLEELVKTTPIGRSIAAVTLLAPSAVAGDSTFGDVPSIGGSSVAENAFYVNGLNITNFDNYIGGATVPFDFYRSVEVKTGGYAAEFGRATGGIINAVTKSGSNEFMLALHGNFAPNSLRDQSPDTFSTRNQFAESDSSSATIEIGGPIIRDRLFFYGLTEFRDNESASFGKLSNSKTVDKTDDPFYGAKIDAYITSDHRLEFTWFDTTRETNRTIYAYDPLTDEVGAQVGSNLYQYGGESWIGRYTGTFTDWLTLSAAYGVTEDRNVALAGDVVSNYAADVRDGTSNRVSQQTSASFTPERATKREAFRADADIYFNLLGDHHVRAGYDREDLTLTRFTERTGGYSLFYRRAAAGTLQAQGGNLAPGQDYLEVNVYRSGGNFENTNEALYIQDSWDVNDQLTLNLGVRLDKFELNNADGDSIVSFDEEIGPRFGFTYDPGNDGRSRIFGSYGRYYLPVASNTAYRMGASELYYREYFLLGGYTPNPTNPEAVAAYDQFGQPLALGAQVVGWNGAAICPDATLGTAGVQGCTVTGDGTASSTESLIAQNLQSTAEDEFIIGYERRFGDLWTMSATLAYRDLLRNAEDVAIDAAVNALCEDEGIAGCEDIWSGFHQYVIVNPGKGSTITLSDPLPGETDVRTVNFSAASLGYPEATRTYTSLTFEFERAFDGIWGLNGSYTISESKGNTEGYVKSDVGQADAGITQDFDQPGLTDGADGLLPNHRGHVFKVYGSYQLTRDLLIGANVNVSSPRKFGCMGFHPTDDYAYEYGAASWYCNGQLTPRGTVAESDWTKQIDVALRYNVPVGIPGDLVLRADIFNIFNFKGVTDIYEFGESNGVGDADPNFRAPIGYQTPRYVRIGFDWTF</sequence>
<feature type="domain" description="TonB-dependent transporter Oar-like beta-barrel" evidence="10">
    <location>
        <begin position="344"/>
        <end position="593"/>
    </location>
</feature>
<feature type="transmembrane region" description="Helical" evidence="8">
    <location>
        <begin position="15"/>
        <end position="39"/>
    </location>
</feature>
<evidence type="ECO:0000256" key="4">
    <source>
        <dbReference type="ARBA" id="ARBA00022692"/>
    </source>
</evidence>
<keyword evidence="8" id="KW-1133">Transmembrane helix</keyword>
<dbReference type="AlphaFoldDB" id="A0AB37E8W9"/>
<dbReference type="Pfam" id="PF25183">
    <property type="entry name" value="OMP_b-brl_4"/>
    <property type="match status" value="2"/>
</dbReference>
<gene>
    <name evidence="11" type="ORF">GYM46_13620</name>
</gene>
<dbReference type="InterPro" id="IPR036942">
    <property type="entry name" value="Beta-barrel_TonB_sf"/>
</dbReference>
<dbReference type="GO" id="GO:0015344">
    <property type="term" value="F:siderophore uptake transmembrane transporter activity"/>
    <property type="evidence" value="ECO:0007669"/>
    <property type="project" value="TreeGrafter"/>
</dbReference>
<dbReference type="SUPFAM" id="SSF56935">
    <property type="entry name" value="Porins"/>
    <property type="match status" value="1"/>
</dbReference>
<feature type="domain" description="TonB-dependent transporter Oar-like beta-barrel" evidence="10">
    <location>
        <begin position="594"/>
        <end position="901"/>
    </location>
</feature>
<dbReference type="Gene3D" id="2.170.130.10">
    <property type="entry name" value="TonB-dependent receptor, plug domain"/>
    <property type="match status" value="1"/>
</dbReference>
<dbReference type="InterPro" id="IPR037066">
    <property type="entry name" value="Plug_dom_sf"/>
</dbReference>
<keyword evidence="6 7" id="KW-0998">Cell outer membrane</keyword>
<dbReference type="Proteomes" id="UP000501325">
    <property type="component" value="Chromosome"/>
</dbReference>
<dbReference type="GO" id="GO:0044718">
    <property type="term" value="P:siderophore transmembrane transport"/>
    <property type="evidence" value="ECO:0007669"/>
    <property type="project" value="TreeGrafter"/>
</dbReference>
<accession>A0AB37E8W9</accession>
<organism evidence="11 12">
    <name type="scientific">Brevundimonas mediterranea</name>
    <dbReference type="NCBI Taxonomy" id="74329"/>
    <lineage>
        <taxon>Bacteria</taxon>
        <taxon>Pseudomonadati</taxon>
        <taxon>Pseudomonadota</taxon>
        <taxon>Alphaproteobacteria</taxon>
        <taxon>Caulobacterales</taxon>
        <taxon>Caulobacteraceae</taxon>
        <taxon>Brevundimonas</taxon>
    </lineage>
</organism>
<dbReference type="KEGG" id="bmed:GYM46_13620"/>
<evidence type="ECO:0000256" key="5">
    <source>
        <dbReference type="ARBA" id="ARBA00023136"/>
    </source>
</evidence>
<dbReference type="InterPro" id="IPR057601">
    <property type="entry name" value="Oar-like_b-barrel"/>
</dbReference>
<dbReference type="PANTHER" id="PTHR30069:SF46">
    <property type="entry name" value="OAR PROTEIN"/>
    <property type="match status" value="1"/>
</dbReference>
<evidence type="ECO:0000256" key="3">
    <source>
        <dbReference type="ARBA" id="ARBA00022452"/>
    </source>
</evidence>
<dbReference type="Gene3D" id="2.40.170.20">
    <property type="entry name" value="TonB-dependent receptor, beta-barrel domain"/>
    <property type="match status" value="1"/>
</dbReference>
<protein>
    <submittedName>
        <fullName evidence="11">TonB-dependent receptor</fullName>
    </submittedName>
</protein>
<name>A0AB37E8W9_9CAUL</name>
<proteinExistence type="inferred from homology"/>
<evidence type="ECO:0000256" key="8">
    <source>
        <dbReference type="SAM" id="Phobius"/>
    </source>
</evidence>
<evidence type="ECO:0000313" key="11">
    <source>
        <dbReference type="EMBL" id="QIH73900.1"/>
    </source>
</evidence>
<comment type="subcellular location">
    <subcellularLocation>
        <location evidence="1 7">Cell outer membrane</location>
        <topology evidence="1 7">Multi-pass membrane protein</topology>
    </subcellularLocation>
</comment>
<dbReference type="InterPro" id="IPR012910">
    <property type="entry name" value="Plug_dom"/>
</dbReference>
<comment type="similarity">
    <text evidence="7">Belongs to the TonB-dependent receptor family.</text>
</comment>
<dbReference type="SUPFAM" id="SSF49464">
    <property type="entry name" value="Carboxypeptidase regulatory domain-like"/>
    <property type="match status" value="1"/>
</dbReference>
<evidence type="ECO:0000259" key="10">
    <source>
        <dbReference type="Pfam" id="PF25183"/>
    </source>
</evidence>
<keyword evidence="2 7" id="KW-0813">Transport</keyword>
<evidence type="ECO:0000256" key="1">
    <source>
        <dbReference type="ARBA" id="ARBA00004571"/>
    </source>
</evidence>
<dbReference type="InterPro" id="IPR039426">
    <property type="entry name" value="TonB-dep_rcpt-like"/>
</dbReference>
<reference evidence="11 12" key="1">
    <citation type="submission" date="2020-01" db="EMBL/GenBank/DDBJ databases">
        <authorList>
            <person name="Wang S."/>
        </authorList>
    </citation>
    <scope>NUCLEOTIDE SEQUENCE [LARGE SCALE GENOMIC DNA]</scope>
    <source>
        <strain evidence="11 12">D151-2-6</strain>
    </source>
</reference>
<feature type="domain" description="TonB-dependent receptor plug" evidence="9">
    <location>
        <begin position="184"/>
        <end position="258"/>
    </location>
</feature>
<dbReference type="GO" id="GO:0009279">
    <property type="term" value="C:cell outer membrane"/>
    <property type="evidence" value="ECO:0007669"/>
    <property type="project" value="UniProtKB-SubCell"/>
</dbReference>
<dbReference type="Gene3D" id="2.60.40.1120">
    <property type="entry name" value="Carboxypeptidase-like, regulatory domain"/>
    <property type="match status" value="1"/>
</dbReference>
<evidence type="ECO:0000259" key="9">
    <source>
        <dbReference type="Pfam" id="PF07715"/>
    </source>
</evidence>
<evidence type="ECO:0000256" key="7">
    <source>
        <dbReference type="PROSITE-ProRule" id="PRU01360"/>
    </source>
</evidence>
<keyword evidence="11" id="KW-0675">Receptor</keyword>
<keyword evidence="4 7" id="KW-0812">Transmembrane</keyword>
<evidence type="ECO:0000313" key="12">
    <source>
        <dbReference type="Proteomes" id="UP000501325"/>
    </source>
</evidence>
<keyword evidence="3 7" id="KW-1134">Transmembrane beta strand</keyword>
<dbReference type="InterPro" id="IPR008969">
    <property type="entry name" value="CarboxyPept-like_regulatory"/>
</dbReference>
<dbReference type="Pfam" id="PF13620">
    <property type="entry name" value="CarboxypepD_reg"/>
    <property type="match status" value="1"/>
</dbReference>
<dbReference type="Pfam" id="PF07715">
    <property type="entry name" value="Plug"/>
    <property type="match status" value="1"/>
</dbReference>
<keyword evidence="5 7" id="KW-0472">Membrane</keyword>